<reference evidence="12" key="2">
    <citation type="submission" date="2013-07" db="EMBL/GenBank/DDBJ databases">
        <authorList>
            <person name="Morais-Silva F.O."/>
            <person name="Rezende A.M."/>
            <person name="Pimentel C."/>
            <person name="Resende D.M."/>
            <person name="Santos C.I."/>
            <person name="Clemente C."/>
            <person name="de Oliveira L.M."/>
            <person name="da Silva S.M."/>
            <person name="Costa D.A."/>
            <person name="Varela-Raposo A."/>
            <person name="Horacio E.C.A."/>
            <person name="Matos M."/>
            <person name="Flores O."/>
            <person name="Ruiz J.C."/>
            <person name="Rodrigues-Pousada C."/>
        </authorList>
    </citation>
    <scope>NUCLEOTIDE SEQUENCE [LARGE SCALE GENOMIC DNA]</scope>
    <source>
        <strain evidence="12">ATCC 19364 / DSM 1382 / NCIMB 9332 / VKM B-1759</strain>
    </source>
</reference>
<dbReference type="SUPFAM" id="SSF55681">
    <property type="entry name" value="Class II aaRS and biotin synthetases"/>
    <property type="match status" value="1"/>
</dbReference>
<feature type="binding site" evidence="9">
    <location>
        <position position="259"/>
    </location>
    <ligand>
        <name>L-histidine</name>
        <dbReference type="ChEBI" id="CHEBI:57595"/>
    </ligand>
</feature>
<dbReference type="STRING" id="1121448.DGI_0847"/>
<evidence type="ECO:0000256" key="1">
    <source>
        <dbReference type="ARBA" id="ARBA00008226"/>
    </source>
</evidence>
<dbReference type="CDD" id="cd00773">
    <property type="entry name" value="HisRS-like_core"/>
    <property type="match status" value="1"/>
</dbReference>
<feature type="binding site" evidence="9">
    <location>
        <position position="131"/>
    </location>
    <ligand>
        <name>L-histidine</name>
        <dbReference type="ChEBI" id="CHEBI:57595"/>
    </ligand>
</feature>
<dbReference type="AlphaFoldDB" id="T2G9E5"/>
<feature type="binding site" evidence="9">
    <location>
        <begin position="82"/>
        <end position="84"/>
    </location>
    <ligand>
        <name>L-histidine</name>
        <dbReference type="ChEBI" id="CHEBI:57595"/>
    </ligand>
</feature>
<keyword evidence="4 8" id="KW-0547">Nucleotide-binding</keyword>
<keyword evidence="8" id="KW-0067">ATP-binding</keyword>
<dbReference type="Pfam" id="PF03129">
    <property type="entry name" value="HGTP_anticodon"/>
    <property type="match status" value="1"/>
</dbReference>
<dbReference type="OrthoDB" id="9800814at2"/>
<dbReference type="PROSITE" id="PS50862">
    <property type="entry name" value="AA_TRNA_LIGASE_II"/>
    <property type="match status" value="1"/>
</dbReference>
<dbReference type="RefSeq" id="WP_021759436.1">
    <property type="nucleotide sequence ID" value="NC_022444.1"/>
</dbReference>
<dbReference type="SUPFAM" id="SSF52954">
    <property type="entry name" value="Class II aaRS ABD-related"/>
    <property type="match status" value="1"/>
</dbReference>
<dbReference type="PIRSF" id="PIRSF001549">
    <property type="entry name" value="His-tRNA_synth"/>
    <property type="match status" value="1"/>
</dbReference>
<evidence type="ECO:0000256" key="4">
    <source>
        <dbReference type="ARBA" id="ARBA00022741"/>
    </source>
</evidence>
<dbReference type="HAMAP" id="MF_00127">
    <property type="entry name" value="His_tRNA_synth"/>
    <property type="match status" value="1"/>
</dbReference>
<dbReference type="Pfam" id="PF13393">
    <property type="entry name" value="tRNA-synt_His"/>
    <property type="match status" value="1"/>
</dbReference>
<dbReference type="GO" id="GO:0005737">
    <property type="term" value="C:cytoplasm"/>
    <property type="evidence" value="ECO:0007669"/>
    <property type="project" value="UniProtKB-SubCell"/>
</dbReference>
<dbReference type="InterPro" id="IPR006195">
    <property type="entry name" value="aa-tRNA-synth_II"/>
</dbReference>
<sequence length="417" mass="46231">MQSLTKIKGFADLFEPESLVFRHLEETARAVFGRHGYQELRTPILERTELFQRSIGEETDVVQKEMYTFPDRKDRSLTLRPEATAGVMRAFIESGLHTREPVSRLFTTGPMFRYERPQKGRMRQFHQVNVECLGLDAPWVDAEIIAMLWSFLQALQLPGLRLEINSLGCPQCRPAYMETLHAFLATTSDADLCEDCARRRHKNPLRLLDCKAAGCRAIMQDAPKIADCGCPACQEHFAQVLALLQGVGIEPVVNHRLVRGLDYYTRTTFEVVSGDIGAQAAVAGGGRYDGLIRQLGGPDLPGIGFACGMERLALLAQAPAKPRPAFCMILPDPGLLPQAFPLVRQLRELGLPGDLGEPGKSFKSQMRAANRIQARFALILGPDEWTSRVVQCKNLGDGTQTPLSLDDIPALARHLTA</sequence>
<dbReference type="InterPro" id="IPR036621">
    <property type="entry name" value="Anticodon-bd_dom_sf"/>
</dbReference>
<dbReference type="Proteomes" id="UP000016587">
    <property type="component" value="Chromosome"/>
</dbReference>
<keyword evidence="8" id="KW-0963">Cytoplasm</keyword>
<feature type="domain" description="Aminoacyl-transfer RNA synthetases class-II family profile" evidence="10">
    <location>
        <begin position="20"/>
        <end position="337"/>
    </location>
</feature>
<dbReference type="EC" id="6.1.1.21" evidence="8"/>
<evidence type="ECO:0000256" key="6">
    <source>
        <dbReference type="ARBA" id="ARBA00023146"/>
    </source>
</evidence>
<dbReference type="InterPro" id="IPR041715">
    <property type="entry name" value="HisRS-like_core"/>
</dbReference>
<dbReference type="NCBIfam" id="TIGR00442">
    <property type="entry name" value="hisS"/>
    <property type="match status" value="1"/>
</dbReference>
<evidence type="ECO:0000256" key="7">
    <source>
        <dbReference type="ARBA" id="ARBA00047639"/>
    </source>
</evidence>
<reference evidence="11 12" key="1">
    <citation type="journal article" date="2013" name="J. Bacteriol.">
        <title>Roles of HynAB and Ech, the only two hydrogenases found in the model sulfate reducer Desulfovibrio gigas.</title>
        <authorList>
            <person name="Morais-Silva F.O."/>
            <person name="Santos C.I."/>
            <person name="Rodrigues R."/>
            <person name="Pereira I.A."/>
            <person name="Rodrigues-Pousada C."/>
        </authorList>
    </citation>
    <scope>NUCLEOTIDE SEQUENCE [LARGE SCALE GENOMIC DNA]</scope>
    <source>
        <strain evidence="12">ATCC 19364 / DSM 1382 / NCIMB 9332 / VKM B-1759</strain>
    </source>
</reference>
<evidence type="ECO:0000256" key="9">
    <source>
        <dbReference type="PIRSR" id="PIRSR001549-1"/>
    </source>
</evidence>
<evidence type="ECO:0000259" key="10">
    <source>
        <dbReference type="PROSITE" id="PS50862"/>
    </source>
</evidence>
<keyword evidence="3 8" id="KW-0436">Ligase</keyword>
<dbReference type="HOGENOM" id="CLU_025113_1_1_7"/>
<dbReference type="InterPro" id="IPR004516">
    <property type="entry name" value="HisRS/HisZ"/>
</dbReference>
<feature type="binding site" evidence="9">
    <location>
        <begin position="263"/>
        <end position="264"/>
    </location>
    <ligand>
        <name>L-histidine</name>
        <dbReference type="ChEBI" id="CHEBI:57595"/>
    </ligand>
</feature>
<dbReference type="PANTHER" id="PTHR43707:SF1">
    <property type="entry name" value="HISTIDINE--TRNA LIGASE, MITOCHONDRIAL-RELATED"/>
    <property type="match status" value="1"/>
</dbReference>
<dbReference type="Gene3D" id="3.30.930.10">
    <property type="entry name" value="Bira Bifunctional Protein, Domain 2"/>
    <property type="match status" value="1"/>
</dbReference>
<gene>
    <name evidence="8 11" type="primary">hisS</name>
    <name evidence="11" type="ORF">DGI_0847</name>
</gene>
<dbReference type="InterPro" id="IPR004154">
    <property type="entry name" value="Anticodon-bd"/>
</dbReference>
<organism evidence="11 12">
    <name type="scientific">Megalodesulfovibrio gigas (strain ATCC 19364 / DSM 1382 / NCIMB 9332 / VKM B-1759)</name>
    <name type="common">Desulfovibrio gigas</name>
    <dbReference type="NCBI Taxonomy" id="1121448"/>
    <lineage>
        <taxon>Bacteria</taxon>
        <taxon>Pseudomonadati</taxon>
        <taxon>Thermodesulfobacteriota</taxon>
        <taxon>Desulfovibrionia</taxon>
        <taxon>Desulfovibrionales</taxon>
        <taxon>Desulfovibrionaceae</taxon>
        <taxon>Megalodesulfovibrio</taxon>
    </lineage>
</organism>
<dbReference type="GO" id="GO:0006427">
    <property type="term" value="P:histidyl-tRNA aminoacylation"/>
    <property type="evidence" value="ECO:0007669"/>
    <property type="project" value="UniProtKB-UniRule"/>
</dbReference>
<dbReference type="InterPro" id="IPR015807">
    <property type="entry name" value="His-tRNA-ligase"/>
</dbReference>
<keyword evidence="12" id="KW-1185">Reference proteome</keyword>
<dbReference type="PANTHER" id="PTHR43707">
    <property type="entry name" value="HISTIDYL-TRNA SYNTHETASE"/>
    <property type="match status" value="1"/>
</dbReference>
<name>T2G9E5_MEGG1</name>
<proteinExistence type="inferred from homology"/>
<evidence type="ECO:0000256" key="8">
    <source>
        <dbReference type="HAMAP-Rule" id="MF_00127"/>
    </source>
</evidence>
<comment type="catalytic activity">
    <reaction evidence="7 8">
        <text>tRNA(His) + L-histidine + ATP = L-histidyl-tRNA(His) + AMP + diphosphate + H(+)</text>
        <dbReference type="Rhea" id="RHEA:17313"/>
        <dbReference type="Rhea" id="RHEA-COMP:9665"/>
        <dbReference type="Rhea" id="RHEA-COMP:9689"/>
        <dbReference type="ChEBI" id="CHEBI:15378"/>
        <dbReference type="ChEBI" id="CHEBI:30616"/>
        <dbReference type="ChEBI" id="CHEBI:33019"/>
        <dbReference type="ChEBI" id="CHEBI:57595"/>
        <dbReference type="ChEBI" id="CHEBI:78442"/>
        <dbReference type="ChEBI" id="CHEBI:78527"/>
        <dbReference type="ChEBI" id="CHEBI:456215"/>
        <dbReference type="EC" id="6.1.1.21"/>
    </reaction>
</comment>
<keyword evidence="6 8" id="KW-0030">Aminoacyl-tRNA synthetase</keyword>
<keyword evidence="5 8" id="KW-0648">Protein biosynthesis</keyword>
<feature type="binding site" evidence="9">
    <location>
        <position position="127"/>
    </location>
    <ligand>
        <name>L-histidine</name>
        <dbReference type="ChEBI" id="CHEBI:57595"/>
    </ligand>
</feature>
<dbReference type="InterPro" id="IPR045864">
    <property type="entry name" value="aa-tRNA-synth_II/BPL/LPL"/>
</dbReference>
<evidence type="ECO:0000256" key="3">
    <source>
        <dbReference type="ARBA" id="ARBA00022598"/>
    </source>
</evidence>
<dbReference type="GO" id="GO:0004821">
    <property type="term" value="F:histidine-tRNA ligase activity"/>
    <property type="evidence" value="ECO:0007669"/>
    <property type="project" value="UniProtKB-UniRule"/>
</dbReference>
<evidence type="ECO:0000313" key="12">
    <source>
        <dbReference type="Proteomes" id="UP000016587"/>
    </source>
</evidence>
<protein>
    <recommendedName>
        <fullName evidence="8">Histidine--tRNA ligase</fullName>
        <ecNumber evidence="8">6.1.1.21</ecNumber>
    </recommendedName>
    <alternativeName>
        <fullName evidence="8">Histidyl-tRNA synthetase</fullName>
        <shortName evidence="8">HisRS</shortName>
    </alternativeName>
</protein>
<evidence type="ECO:0000256" key="5">
    <source>
        <dbReference type="ARBA" id="ARBA00022917"/>
    </source>
</evidence>
<accession>T2G9E5</accession>
<dbReference type="EMBL" id="CP006585">
    <property type="protein sequence ID" value="AGW12741.1"/>
    <property type="molecule type" value="Genomic_DNA"/>
</dbReference>
<dbReference type="Gene3D" id="3.40.50.800">
    <property type="entry name" value="Anticodon-binding domain"/>
    <property type="match status" value="1"/>
</dbReference>
<comment type="subunit">
    <text evidence="2 8">Homodimer.</text>
</comment>
<evidence type="ECO:0000256" key="2">
    <source>
        <dbReference type="ARBA" id="ARBA00011738"/>
    </source>
</evidence>
<evidence type="ECO:0000313" key="11">
    <source>
        <dbReference type="EMBL" id="AGW12741.1"/>
    </source>
</evidence>
<comment type="subcellular location">
    <subcellularLocation>
        <location evidence="8">Cytoplasm</location>
    </subcellularLocation>
</comment>
<dbReference type="GO" id="GO:0005524">
    <property type="term" value="F:ATP binding"/>
    <property type="evidence" value="ECO:0007669"/>
    <property type="project" value="UniProtKB-UniRule"/>
</dbReference>
<dbReference type="eggNOG" id="COG0124">
    <property type="taxonomic scope" value="Bacteria"/>
</dbReference>
<comment type="similarity">
    <text evidence="1 8">Belongs to the class-II aminoacyl-tRNA synthetase family.</text>
</comment>
<feature type="binding site" evidence="9">
    <location>
        <position position="113"/>
    </location>
    <ligand>
        <name>L-histidine</name>
        <dbReference type="ChEBI" id="CHEBI:57595"/>
    </ligand>
</feature>
<dbReference type="KEGG" id="dgg:DGI_0847"/>
<dbReference type="PATRIC" id="fig|1121448.10.peg.848"/>